<dbReference type="RefSeq" id="WP_283752174.1">
    <property type="nucleotide sequence ID" value="NZ_JAQOSP010000019.1"/>
</dbReference>
<name>A0ABT7ANE4_9CYAN</name>
<keyword evidence="2" id="KW-1185">Reference proteome</keyword>
<reference evidence="1 2" key="1">
    <citation type="submission" date="2023-01" db="EMBL/GenBank/DDBJ databases">
        <title>Novel diversity within Roseofilum (Cyanobacteria; Desertifilaceae) from marine benthic mats with descriptions of four novel species.</title>
        <authorList>
            <person name="Wang Y."/>
            <person name="Berthold D.E."/>
            <person name="Hu J."/>
            <person name="Lefler F.W."/>
            <person name="Laughinghouse H.D. IV."/>
        </authorList>
    </citation>
    <scope>NUCLEOTIDE SEQUENCE [LARGE SCALE GENOMIC DNA]</scope>
    <source>
        <strain evidence="1 2">BLCC-M154</strain>
    </source>
</reference>
<comment type="caution">
    <text evidence="1">The sequence shown here is derived from an EMBL/GenBank/DDBJ whole genome shotgun (WGS) entry which is preliminary data.</text>
</comment>
<accession>A0ABT7ANE4</accession>
<sequence length="105" mass="12410">MMESRSDSRAGESDRLQLQECIKLAQNLATHEKAKAEFRQWCDRLAEENPQAADLLTLLWEETIRANRSALFWEELTNVEKELSDRMTQQTIQLQQNYLRLVQEQ</sequence>
<organism evidence="1 2">
    <name type="scientific">Roseofilum acuticapitatum BLCC-M154</name>
    <dbReference type="NCBI Taxonomy" id="3022444"/>
    <lineage>
        <taxon>Bacteria</taxon>
        <taxon>Bacillati</taxon>
        <taxon>Cyanobacteriota</taxon>
        <taxon>Cyanophyceae</taxon>
        <taxon>Desertifilales</taxon>
        <taxon>Desertifilaceae</taxon>
        <taxon>Roseofilum</taxon>
        <taxon>Roseofilum acuticapitatum</taxon>
    </lineage>
</organism>
<gene>
    <name evidence="1" type="ORF">PMG71_03100</name>
</gene>
<evidence type="ECO:0000313" key="1">
    <source>
        <dbReference type="EMBL" id="MDJ1168410.1"/>
    </source>
</evidence>
<protein>
    <submittedName>
        <fullName evidence="1">Uncharacterized protein</fullName>
    </submittedName>
</protein>
<proteinExistence type="predicted"/>
<evidence type="ECO:0000313" key="2">
    <source>
        <dbReference type="Proteomes" id="UP001235303"/>
    </source>
</evidence>
<dbReference type="Proteomes" id="UP001235303">
    <property type="component" value="Unassembled WGS sequence"/>
</dbReference>
<dbReference type="EMBL" id="JAQOSP010000019">
    <property type="protein sequence ID" value="MDJ1168410.1"/>
    <property type="molecule type" value="Genomic_DNA"/>
</dbReference>